<dbReference type="Proteomes" id="UP000734511">
    <property type="component" value="Unassembled WGS sequence"/>
</dbReference>
<evidence type="ECO:0000256" key="1">
    <source>
        <dbReference type="ARBA" id="ARBA00010923"/>
    </source>
</evidence>
<evidence type="ECO:0000259" key="5">
    <source>
        <dbReference type="Pfam" id="PF01420"/>
    </source>
</evidence>
<dbReference type="InterPro" id="IPR051212">
    <property type="entry name" value="Type-I_RE_S_subunit"/>
</dbReference>
<keyword evidence="6" id="KW-0540">Nuclease</keyword>
<gene>
    <name evidence="6" type="ORF">HCN08_07545</name>
</gene>
<evidence type="ECO:0000256" key="3">
    <source>
        <dbReference type="ARBA" id="ARBA00023125"/>
    </source>
</evidence>
<dbReference type="InterPro" id="IPR000055">
    <property type="entry name" value="Restrct_endonuc_typeI_TRD"/>
</dbReference>
<organism evidence="6 7">
    <name type="scientific">Actinacidiphila epipremni</name>
    <dbReference type="NCBI Taxonomy" id="2053013"/>
    <lineage>
        <taxon>Bacteria</taxon>
        <taxon>Bacillati</taxon>
        <taxon>Actinomycetota</taxon>
        <taxon>Actinomycetes</taxon>
        <taxon>Kitasatosporales</taxon>
        <taxon>Streptomycetaceae</taxon>
        <taxon>Actinacidiphila</taxon>
    </lineage>
</organism>
<name>A0ABX0ZKJ8_9ACTN</name>
<keyword evidence="6" id="KW-0255">Endonuclease</keyword>
<dbReference type="PANTHER" id="PTHR43140:SF1">
    <property type="entry name" value="TYPE I RESTRICTION ENZYME ECOKI SPECIFICITY SUBUNIT"/>
    <property type="match status" value="1"/>
</dbReference>
<dbReference type="RefSeq" id="WP_167982133.1">
    <property type="nucleotide sequence ID" value="NZ_JAATEJ010000004.1"/>
</dbReference>
<keyword evidence="7" id="KW-1185">Reference proteome</keyword>
<dbReference type="GO" id="GO:0004519">
    <property type="term" value="F:endonuclease activity"/>
    <property type="evidence" value="ECO:0007669"/>
    <property type="project" value="UniProtKB-KW"/>
</dbReference>
<proteinExistence type="inferred from homology"/>
<accession>A0ABX0ZKJ8</accession>
<protein>
    <submittedName>
        <fullName evidence="6">Restriction endonuclease subunit S</fullName>
    </submittedName>
</protein>
<keyword evidence="6" id="KW-0378">Hydrolase</keyword>
<keyword evidence="2" id="KW-0680">Restriction system</keyword>
<evidence type="ECO:0000313" key="6">
    <source>
        <dbReference type="EMBL" id="NJP43256.1"/>
    </source>
</evidence>
<dbReference type="EMBL" id="JAATEJ010000004">
    <property type="protein sequence ID" value="NJP43256.1"/>
    <property type="molecule type" value="Genomic_DNA"/>
</dbReference>
<evidence type="ECO:0000256" key="4">
    <source>
        <dbReference type="ARBA" id="ARBA00038652"/>
    </source>
</evidence>
<dbReference type="CDD" id="cd17253">
    <property type="entry name" value="RMtype1_S_Eco933I-TRD2-CR2_like"/>
    <property type="match status" value="1"/>
</dbReference>
<dbReference type="Gene3D" id="3.90.220.20">
    <property type="entry name" value="DNA methylase specificity domains"/>
    <property type="match status" value="2"/>
</dbReference>
<comment type="similarity">
    <text evidence="1">Belongs to the type-I restriction system S methylase family.</text>
</comment>
<dbReference type="SUPFAM" id="SSF116734">
    <property type="entry name" value="DNA methylase specificity domain"/>
    <property type="match status" value="2"/>
</dbReference>
<reference evidence="6 7" key="1">
    <citation type="submission" date="2020-03" db="EMBL/GenBank/DDBJ databases">
        <title>WGS of actinomycetes isolated from Thailand.</title>
        <authorList>
            <person name="Thawai C."/>
        </authorList>
    </citation>
    <scope>NUCLEOTIDE SEQUENCE [LARGE SCALE GENOMIC DNA]</scope>
    <source>
        <strain evidence="6 7">PRB2-1</strain>
    </source>
</reference>
<feature type="domain" description="Type I restriction modification DNA specificity" evidence="5">
    <location>
        <begin position="253"/>
        <end position="371"/>
    </location>
</feature>
<dbReference type="InterPro" id="IPR044946">
    <property type="entry name" value="Restrct_endonuc_typeI_TRD_sf"/>
</dbReference>
<comment type="caution">
    <text evidence="6">The sequence shown here is derived from an EMBL/GenBank/DDBJ whole genome shotgun (WGS) entry which is preliminary data.</text>
</comment>
<evidence type="ECO:0000313" key="7">
    <source>
        <dbReference type="Proteomes" id="UP000734511"/>
    </source>
</evidence>
<evidence type="ECO:0000256" key="2">
    <source>
        <dbReference type="ARBA" id="ARBA00022747"/>
    </source>
</evidence>
<comment type="subunit">
    <text evidence="4">The methyltransferase is composed of M and S polypeptides.</text>
</comment>
<keyword evidence="3" id="KW-0238">DNA-binding</keyword>
<dbReference type="PANTHER" id="PTHR43140">
    <property type="entry name" value="TYPE-1 RESTRICTION ENZYME ECOKI SPECIFICITY PROTEIN"/>
    <property type="match status" value="1"/>
</dbReference>
<dbReference type="Pfam" id="PF01420">
    <property type="entry name" value="Methylase_S"/>
    <property type="match status" value="1"/>
</dbReference>
<sequence length="388" mass="43689">MTANRDVWSVVTFGSVVRQIRDVVDPVADDVERFVAGEHMESGQLTIRKWGLVKDTDLGPAFYRRFRPGHVLYGSRRPYLRKVARADFAGVCADKTFVVESANPQELLPEFLPLAMMAETFHAHSITWSRGSINPYVNWSDVAKYEFRLPQLSEQQRIAGLMWAFEETVLAKRSALEAAQKAEVSALVELYDEPAWPVRRVDEAGDVQLGQGLSSQTRSGGRSRPYLRVANVGDDELFLDDVRAMTFDETGFTKYQLRDGDVLLNEGQSLEYVGRSAIYRSELSDCCFQNSLLRFRSSGDILPEFAHGWFRRCLHMGQFARVAKRTTSLAHLSAGLLSSQPIPVPPKADQQRVVDRLAAARELRQTLEQGLEETRTLMSRTLNAVLNG</sequence>